<dbReference type="AlphaFoldDB" id="A0A0E9RLV8"/>
<dbReference type="EMBL" id="GBXM01079132">
    <property type="protein sequence ID" value="JAH29445.1"/>
    <property type="molecule type" value="Transcribed_RNA"/>
</dbReference>
<name>A0A0E9RLV8_ANGAN</name>
<proteinExistence type="predicted"/>
<organism evidence="1">
    <name type="scientific">Anguilla anguilla</name>
    <name type="common">European freshwater eel</name>
    <name type="synonym">Muraena anguilla</name>
    <dbReference type="NCBI Taxonomy" id="7936"/>
    <lineage>
        <taxon>Eukaryota</taxon>
        <taxon>Metazoa</taxon>
        <taxon>Chordata</taxon>
        <taxon>Craniata</taxon>
        <taxon>Vertebrata</taxon>
        <taxon>Euteleostomi</taxon>
        <taxon>Actinopterygii</taxon>
        <taxon>Neopterygii</taxon>
        <taxon>Teleostei</taxon>
        <taxon>Anguilliformes</taxon>
        <taxon>Anguillidae</taxon>
        <taxon>Anguilla</taxon>
    </lineage>
</organism>
<sequence>MNTWEETTGSKAAGLSMTSSCNCTDQIPFHLVEYRMQDPQR</sequence>
<accession>A0A0E9RLV8</accession>
<reference evidence="1" key="1">
    <citation type="submission" date="2014-11" db="EMBL/GenBank/DDBJ databases">
        <authorList>
            <person name="Amaro Gonzalez C."/>
        </authorList>
    </citation>
    <scope>NUCLEOTIDE SEQUENCE</scope>
</reference>
<reference evidence="1" key="2">
    <citation type="journal article" date="2015" name="Fish Shellfish Immunol.">
        <title>Early steps in the European eel (Anguilla anguilla)-Vibrio vulnificus interaction in the gills: Role of the RtxA13 toxin.</title>
        <authorList>
            <person name="Callol A."/>
            <person name="Pajuelo D."/>
            <person name="Ebbesson L."/>
            <person name="Teles M."/>
            <person name="MacKenzie S."/>
            <person name="Amaro C."/>
        </authorList>
    </citation>
    <scope>NUCLEOTIDE SEQUENCE</scope>
</reference>
<evidence type="ECO:0000313" key="1">
    <source>
        <dbReference type="EMBL" id="JAH29445.1"/>
    </source>
</evidence>
<protein>
    <submittedName>
        <fullName evidence="1">Uncharacterized protein</fullName>
    </submittedName>
</protein>